<dbReference type="PANTHER" id="PTHR33558">
    <property type="entry name" value="GLUTAREDOXIN-LIKE PROTEIN C5ORF63 HOMOLOG"/>
    <property type="match status" value="1"/>
</dbReference>
<dbReference type="Gene3D" id="3.40.30.10">
    <property type="entry name" value="Glutaredoxin"/>
    <property type="match status" value="1"/>
</dbReference>
<dbReference type="InterPro" id="IPR008554">
    <property type="entry name" value="Glutaredoxin-like"/>
</dbReference>
<dbReference type="Proteomes" id="UP000799421">
    <property type="component" value="Unassembled WGS sequence"/>
</dbReference>
<evidence type="ECO:0000313" key="3">
    <source>
        <dbReference type="Proteomes" id="UP000799421"/>
    </source>
</evidence>
<dbReference type="Pfam" id="PF05768">
    <property type="entry name" value="Glrx-like"/>
    <property type="match status" value="1"/>
</dbReference>
<evidence type="ECO:0000313" key="2">
    <source>
        <dbReference type="EMBL" id="KAF2859834.1"/>
    </source>
</evidence>
<sequence>MVVQNPLRLTLFTRASCSLCVTAHEVISRVAKRRTFRYEELNVMAPDQRRWRILYQNETPVLHIDPHTVRKTTPAARKLMHRFTEDELEKVMDEVEAANRA</sequence>
<dbReference type="SUPFAM" id="SSF52833">
    <property type="entry name" value="Thioredoxin-like"/>
    <property type="match status" value="1"/>
</dbReference>
<dbReference type="AlphaFoldDB" id="A0A6A7BX97"/>
<dbReference type="OrthoDB" id="429967at2759"/>
<organism evidence="2 3">
    <name type="scientific">Piedraia hortae CBS 480.64</name>
    <dbReference type="NCBI Taxonomy" id="1314780"/>
    <lineage>
        <taxon>Eukaryota</taxon>
        <taxon>Fungi</taxon>
        <taxon>Dikarya</taxon>
        <taxon>Ascomycota</taxon>
        <taxon>Pezizomycotina</taxon>
        <taxon>Dothideomycetes</taxon>
        <taxon>Dothideomycetidae</taxon>
        <taxon>Capnodiales</taxon>
        <taxon>Piedraiaceae</taxon>
        <taxon>Piedraia</taxon>
    </lineage>
</organism>
<keyword evidence="3" id="KW-1185">Reference proteome</keyword>
<accession>A0A6A7BX97</accession>
<dbReference type="InterPro" id="IPR052565">
    <property type="entry name" value="Glutaredoxin-like_YDR286C"/>
</dbReference>
<keyword evidence="1" id="KW-0249">Electron transport</keyword>
<dbReference type="InterPro" id="IPR036249">
    <property type="entry name" value="Thioredoxin-like_sf"/>
</dbReference>
<protein>
    <recommendedName>
        <fullName evidence="1">Glutaredoxin-like protein</fullName>
    </recommendedName>
</protein>
<gene>
    <name evidence="2" type="ORF">K470DRAFT_218364</name>
</gene>
<name>A0A6A7BX97_9PEZI</name>
<evidence type="ECO:0000256" key="1">
    <source>
        <dbReference type="RuleBase" id="RU363082"/>
    </source>
</evidence>
<comment type="similarity">
    <text evidence="1">Belongs to the glutaredoxin family.</text>
</comment>
<dbReference type="PANTHER" id="PTHR33558:SF1">
    <property type="entry name" value="GLUTAREDOXIN-LIKE PROTEIN C5ORF63 HOMOLOG"/>
    <property type="match status" value="1"/>
</dbReference>
<keyword evidence="1" id="KW-0813">Transport</keyword>
<proteinExistence type="inferred from homology"/>
<dbReference type="EMBL" id="MU005988">
    <property type="protein sequence ID" value="KAF2859834.1"/>
    <property type="molecule type" value="Genomic_DNA"/>
</dbReference>
<reference evidence="2" key="1">
    <citation type="journal article" date="2020" name="Stud. Mycol.">
        <title>101 Dothideomycetes genomes: a test case for predicting lifestyles and emergence of pathogens.</title>
        <authorList>
            <person name="Haridas S."/>
            <person name="Albert R."/>
            <person name="Binder M."/>
            <person name="Bloem J."/>
            <person name="Labutti K."/>
            <person name="Salamov A."/>
            <person name="Andreopoulos B."/>
            <person name="Baker S."/>
            <person name="Barry K."/>
            <person name="Bills G."/>
            <person name="Bluhm B."/>
            <person name="Cannon C."/>
            <person name="Castanera R."/>
            <person name="Culley D."/>
            <person name="Daum C."/>
            <person name="Ezra D."/>
            <person name="Gonzalez J."/>
            <person name="Henrissat B."/>
            <person name="Kuo A."/>
            <person name="Liang C."/>
            <person name="Lipzen A."/>
            <person name="Lutzoni F."/>
            <person name="Magnuson J."/>
            <person name="Mondo S."/>
            <person name="Nolan M."/>
            <person name="Ohm R."/>
            <person name="Pangilinan J."/>
            <person name="Park H.-J."/>
            <person name="Ramirez L."/>
            <person name="Alfaro M."/>
            <person name="Sun H."/>
            <person name="Tritt A."/>
            <person name="Yoshinaga Y."/>
            <person name="Zwiers L.-H."/>
            <person name="Turgeon B."/>
            <person name="Goodwin S."/>
            <person name="Spatafora J."/>
            <person name="Crous P."/>
            <person name="Grigoriev I."/>
        </authorList>
    </citation>
    <scope>NUCLEOTIDE SEQUENCE</scope>
    <source>
        <strain evidence="2">CBS 480.64</strain>
    </source>
</reference>